<reference evidence="4" key="1">
    <citation type="submission" date="2018-10" db="EMBL/GenBank/DDBJ databases">
        <authorList>
            <person name="Peiro R."/>
            <person name="Begona"/>
            <person name="Cbmso G."/>
            <person name="Lopez M."/>
            <person name="Gonzalez S."/>
            <person name="Sacristan E."/>
            <person name="Castillo E."/>
        </authorList>
    </citation>
    <scope>NUCLEOTIDE SEQUENCE [LARGE SCALE GENOMIC DNA]</scope>
</reference>
<dbReference type="GO" id="GO:0003824">
    <property type="term" value="F:catalytic activity"/>
    <property type="evidence" value="ECO:0007669"/>
    <property type="project" value="InterPro"/>
</dbReference>
<evidence type="ECO:0000256" key="1">
    <source>
        <dbReference type="SAM" id="MobiDB-lite"/>
    </source>
</evidence>
<dbReference type="InterPro" id="IPR043504">
    <property type="entry name" value="Peptidase_S1_PA_chymotrypsin"/>
</dbReference>
<dbReference type="SUPFAM" id="SSF56219">
    <property type="entry name" value="DNase I-like"/>
    <property type="match status" value="1"/>
</dbReference>
<dbReference type="SUPFAM" id="SSF50494">
    <property type="entry name" value="Trypsin-like serine proteases"/>
    <property type="match status" value="1"/>
</dbReference>
<accession>A0A3S4B2U0</accession>
<evidence type="ECO:0000313" key="4">
    <source>
        <dbReference type="Proteomes" id="UP000289200"/>
    </source>
</evidence>
<evidence type="ECO:0000259" key="2">
    <source>
        <dbReference type="Pfam" id="PF03372"/>
    </source>
</evidence>
<dbReference type="PANTHER" id="PTHR36234:SF5">
    <property type="entry name" value="LYSYL ENDOPEPTIDASE"/>
    <property type="match status" value="1"/>
</dbReference>
<feature type="region of interest" description="Disordered" evidence="1">
    <location>
        <begin position="384"/>
        <end position="445"/>
    </location>
</feature>
<protein>
    <recommendedName>
        <fullName evidence="2">Endonuclease/exonuclease/phosphatase domain-containing protein</fullName>
    </recommendedName>
</protein>
<organism evidence="3 4">
    <name type="scientific">Rhodoplanes serenus</name>
    <dbReference type="NCBI Taxonomy" id="200615"/>
    <lineage>
        <taxon>Bacteria</taxon>
        <taxon>Pseudomonadati</taxon>
        <taxon>Pseudomonadota</taxon>
        <taxon>Alphaproteobacteria</taxon>
        <taxon>Hyphomicrobiales</taxon>
        <taxon>Nitrobacteraceae</taxon>
        <taxon>Rhodoplanes</taxon>
    </lineage>
</organism>
<comment type="caution">
    <text evidence="3">The sequence shown here is derived from an EMBL/GenBank/DDBJ whole genome shotgun (WGS) entry which is preliminary data.</text>
</comment>
<dbReference type="Gene3D" id="2.40.10.10">
    <property type="entry name" value="Trypsin-like serine proteases"/>
    <property type="match status" value="2"/>
</dbReference>
<dbReference type="Proteomes" id="UP000289200">
    <property type="component" value="Unassembled WGS sequence"/>
</dbReference>
<dbReference type="OrthoDB" id="7787670at2"/>
<dbReference type="Gene3D" id="3.60.10.10">
    <property type="entry name" value="Endonuclease/exonuclease/phosphatase"/>
    <property type="match status" value="1"/>
</dbReference>
<name>A0A3S4B2U0_9BRAD</name>
<feature type="compositionally biased region" description="Polar residues" evidence="1">
    <location>
        <begin position="1"/>
        <end position="12"/>
    </location>
</feature>
<dbReference type="RefSeq" id="WP_129610282.1">
    <property type="nucleotide sequence ID" value="NZ_UWOC01000165.1"/>
</dbReference>
<dbReference type="Pfam" id="PF13365">
    <property type="entry name" value="Trypsin_2"/>
    <property type="match status" value="1"/>
</dbReference>
<feature type="domain" description="Endonuclease/exonuclease/phosphatase" evidence="2">
    <location>
        <begin position="759"/>
        <end position="1023"/>
    </location>
</feature>
<dbReference type="AlphaFoldDB" id="A0A3S4B2U0"/>
<feature type="region of interest" description="Disordered" evidence="1">
    <location>
        <begin position="1"/>
        <end position="40"/>
    </location>
</feature>
<dbReference type="InterPro" id="IPR036691">
    <property type="entry name" value="Endo/exonu/phosph_ase_sf"/>
</dbReference>
<evidence type="ECO:0000313" key="3">
    <source>
        <dbReference type="EMBL" id="VCU10262.1"/>
    </source>
</evidence>
<dbReference type="EMBL" id="UWOC01000165">
    <property type="protein sequence ID" value="VCU10262.1"/>
    <property type="molecule type" value="Genomic_DNA"/>
</dbReference>
<gene>
    <name evidence="3" type="ORF">RHODGE_RHODGE_03450</name>
</gene>
<dbReference type="InterPro" id="IPR009003">
    <property type="entry name" value="Peptidase_S1_PA"/>
</dbReference>
<dbReference type="PANTHER" id="PTHR36234">
    <property type="entry name" value="LYSYL ENDOPEPTIDASE"/>
    <property type="match status" value="1"/>
</dbReference>
<proteinExistence type="predicted"/>
<dbReference type="Pfam" id="PF03372">
    <property type="entry name" value="Exo_endo_phos"/>
    <property type="match status" value="1"/>
</dbReference>
<sequence>MNDCTRVSTQSEEAPARPDGASAHLPARPNDTPAHRDGDVPRISFAELERRLQDIDVPDAALRPYFTGDPSSSRPFAPVLTIDPQRVELDTIESFRVENAFAMDWANGIARFRRQARFKRRRTRGERLPVLVAEGDSWFQFPLLLDDVIDQLDPAYLIWCTSEAGDTLARMVGKAAEYVDAIASQERPLALLFSAAGNDLIGVEPDGTPVMYKVLRDFEPGRPAHWYIETDAFAERLAFIEKAYRTLLDTIDRTFGRRVAVVLHGYDRAIPAGAGDPRRPWWAARDQWLGGPMTRRRIADPALQRGIVAAMIDRLGALQARLCGGNNAGGAFPTAWQVDVRGTLPAVTDWADELHPTSDGFARVARRFQAVLADVAARDVPARPVPVRARGSEPEAGTPPTTPAFSAPPRDPETAGSDVVTPIQDPPFLREPSTEVPPFGDLAGAAPVDDPAHMLRGFRTLRVEAAVGREVTAPAALVAILAERRRAVVRITARGTDYEGIARALPWCGTGFLVGPNLLLTNHHVLNSVTVARTATVEFDFEVRGADLLNGVGTAVSAETFRVDPDRLFVTSPVAGGLDFTFVWIEEAAAKKYGTIPMERASFTVERWEQAYVIHHPRGQPKRISLDDTDVLNIDSALIHYTSDTDEGSSGAPVLDQQGRLVALHHARQNLQLPLPDGGRTTIVNEGIKIGAIAIDLENRVKRRADDAAMASVVLDAITGSDSLTGYFGGLGRPLSGKDGVEAVVDTYRGTDQDVDIAFWNVEWLANRWRDPEKLHGAARVIADLNLDVWGLEEVSPRAVVELVRVLRDLFGQDYGYALSEPDAPEGKQSTAVIWRTATVRGEPARWPDEALALFDLDSRDPRAREEAVHGKVFDRFPGLFRFTLGGTRTPARPGAPFDFFLVPLHLKAMAEGSVRRRLAARLLMRATGALIRESGDADIILGGDVNAPLASGDLNALQDGGFTAMAASDEKAGGFTYLKSPKSLIDNIFLSSNLTRTVGGADFFIVARERSVDGFVANVSDHRPVLVRLSLGNVAATTEVDLSDRGLDTMIDRWLAERPDHGSRRDRAA</sequence>
<dbReference type="InterPro" id="IPR005135">
    <property type="entry name" value="Endo/exonuclease/phosphatase"/>
</dbReference>
<keyword evidence="4" id="KW-1185">Reference proteome</keyword>